<dbReference type="PANTHER" id="PTHR30029">
    <property type="entry name" value="STAGE V SPORULATION PROTEIN R"/>
    <property type="match status" value="1"/>
</dbReference>
<evidence type="ECO:0000313" key="3">
    <source>
        <dbReference type="EMBL" id="SHE60244.1"/>
    </source>
</evidence>
<evidence type="ECO:0000313" key="4">
    <source>
        <dbReference type="Proteomes" id="UP000184088"/>
    </source>
</evidence>
<feature type="domain" description="SpoVR-like C-terminal" evidence="2">
    <location>
        <begin position="361"/>
        <end position="411"/>
    </location>
</feature>
<evidence type="ECO:0000259" key="2">
    <source>
        <dbReference type="Pfam" id="PF24755"/>
    </source>
</evidence>
<dbReference type="OrthoDB" id="9784270at2"/>
<dbReference type="EMBL" id="FQVH01000003">
    <property type="protein sequence ID" value="SHE60244.1"/>
    <property type="molecule type" value="Genomic_DNA"/>
</dbReference>
<dbReference type="Pfam" id="PF24755">
    <property type="entry name" value="SpoVR_C"/>
    <property type="match status" value="1"/>
</dbReference>
<protein>
    <submittedName>
        <fullName evidence="3">Stage V sporulation protein R</fullName>
    </submittedName>
</protein>
<feature type="domain" description="SpoVR protein-like N-terminal" evidence="1">
    <location>
        <begin position="2"/>
        <end position="182"/>
    </location>
</feature>
<dbReference type="PANTHER" id="PTHR30029:SF2">
    <property type="entry name" value="STAGE V SPORULATION PROTEIN R"/>
    <property type="match status" value="1"/>
</dbReference>
<dbReference type="STRING" id="1121256.SAMN02746089_00507"/>
<dbReference type="AlphaFoldDB" id="A0A1M4UU76"/>
<dbReference type="Proteomes" id="UP000184088">
    <property type="component" value="Unassembled WGS sequence"/>
</dbReference>
<evidence type="ECO:0000259" key="1">
    <source>
        <dbReference type="Pfam" id="PF04293"/>
    </source>
</evidence>
<dbReference type="RefSeq" id="WP_073341528.1">
    <property type="nucleotide sequence ID" value="NZ_FQVH01000003.1"/>
</dbReference>
<reference evidence="3 4" key="1">
    <citation type="submission" date="2016-11" db="EMBL/GenBank/DDBJ databases">
        <authorList>
            <person name="Jaros S."/>
            <person name="Januszkiewicz K."/>
            <person name="Wedrychowicz H."/>
        </authorList>
    </citation>
    <scope>NUCLEOTIDE SEQUENCE [LARGE SCALE GENOMIC DNA]</scope>
    <source>
        <strain evidence="3 4">DSM 17918</strain>
    </source>
</reference>
<keyword evidence="4" id="KW-1185">Reference proteome</keyword>
<dbReference type="Pfam" id="PF04293">
    <property type="entry name" value="SpoVR"/>
    <property type="match status" value="1"/>
</dbReference>
<dbReference type="InterPro" id="IPR056174">
    <property type="entry name" value="SpoVR_N"/>
</dbReference>
<organism evidence="3 4">
    <name type="scientific">Caldanaerobius fijiensis DSM 17918</name>
    <dbReference type="NCBI Taxonomy" id="1121256"/>
    <lineage>
        <taxon>Bacteria</taxon>
        <taxon>Bacillati</taxon>
        <taxon>Bacillota</taxon>
        <taxon>Clostridia</taxon>
        <taxon>Thermoanaerobacterales</taxon>
        <taxon>Thermoanaerobacteraceae</taxon>
        <taxon>Caldanaerobius</taxon>
    </lineage>
</organism>
<proteinExistence type="predicted"/>
<dbReference type="InterPro" id="IPR007390">
    <property type="entry name" value="Spore_V_R"/>
</dbReference>
<sequence>MDYSIEELEYWDDMIERKARDMGLDFYPQEFELVNYENMLGYEAYGGMPSRYPHWSFGKAYERLKTFYTYNLTGLPYEMVINSNPCIAYLMKENTLLLQILTMAHVYAHNDFFKNNRLFKEGTDAEMTLEMFKNHADRVRRYIANPNIGYEGVEKLLNAAHAIRFQIPRVIGEKRNKAMEKSRDLKRVPMEPEDDLLYFLREYGELEEWQRDILEIVEEETRHFIPQIETKIMNEGWASFWHYKILNSMNLPQDLYMEFLDRHNQVVAPVQGAINPYYIGFKMYMDIEKRYGLDKVFEVRSFDRDQSFLRRYLTYELIHDLNLFEYVREGKDIVITEVADDKGWEKIRNTLSDTAGMGAIPYIRVVEMSDKDRTLTLEHVYDGRELELNYACETLKHIVDIWGHKVVLKTLLEGKVKEILCDESKNISLT</sequence>
<name>A0A1M4UU76_9THEO</name>
<gene>
    <name evidence="3" type="ORF">SAMN02746089_00507</name>
</gene>
<accession>A0A1M4UU76</accession>
<dbReference type="InterPro" id="IPR057008">
    <property type="entry name" value="SpoVR-like_C"/>
</dbReference>